<gene>
    <name evidence="2" type="ORF">V7S43_009787</name>
</gene>
<keyword evidence="3" id="KW-1185">Reference proteome</keyword>
<dbReference type="InterPro" id="IPR049192">
    <property type="entry name" value="DUF4246_C"/>
</dbReference>
<dbReference type="AlphaFoldDB" id="A0ABD3FEJ0"/>
<accession>A0ABD3FEJ0</accession>
<dbReference type="Pfam" id="PF14033">
    <property type="entry name" value="DUF4246"/>
    <property type="match status" value="1"/>
</dbReference>
<evidence type="ECO:0000313" key="3">
    <source>
        <dbReference type="Proteomes" id="UP001632037"/>
    </source>
</evidence>
<dbReference type="PANTHER" id="PTHR33119:SF1">
    <property type="entry name" value="FE2OG DIOXYGENASE DOMAIN-CONTAINING PROTEIN"/>
    <property type="match status" value="1"/>
</dbReference>
<dbReference type="PANTHER" id="PTHR33119">
    <property type="entry name" value="IFI3P"/>
    <property type="match status" value="1"/>
</dbReference>
<comment type="caution">
    <text evidence="2">The sequence shown here is derived from an EMBL/GenBank/DDBJ whole genome shotgun (WGS) entry which is preliminary data.</text>
</comment>
<feature type="domain" description="DUF4246" evidence="1">
    <location>
        <begin position="275"/>
        <end position="541"/>
    </location>
</feature>
<dbReference type="EMBL" id="JBIMZQ010000021">
    <property type="protein sequence ID" value="KAL3665158.1"/>
    <property type="molecule type" value="Genomic_DNA"/>
</dbReference>
<reference evidence="2 3" key="1">
    <citation type="submission" date="2024-09" db="EMBL/GenBank/DDBJ databases">
        <title>Genome sequencing and assembly of Phytophthora oleae, isolate VK10A, causative agent of rot of olive drupes.</title>
        <authorList>
            <person name="Conti Taguali S."/>
            <person name="Riolo M."/>
            <person name="La Spada F."/>
            <person name="Cacciola S.O."/>
            <person name="Dionisio G."/>
        </authorList>
    </citation>
    <scope>NUCLEOTIDE SEQUENCE [LARGE SCALE GENOMIC DNA]</scope>
    <source>
        <strain evidence="2 3">VK10A</strain>
    </source>
</reference>
<name>A0ABD3FEJ0_9STRA</name>
<evidence type="ECO:0000259" key="1">
    <source>
        <dbReference type="Pfam" id="PF14033"/>
    </source>
</evidence>
<evidence type="ECO:0000313" key="2">
    <source>
        <dbReference type="EMBL" id="KAL3665158.1"/>
    </source>
</evidence>
<organism evidence="2 3">
    <name type="scientific">Phytophthora oleae</name>
    <dbReference type="NCBI Taxonomy" id="2107226"/>
    <lineage>
        <taxon>Eukaryota</taxon>
        <taxon>Sar</taxon>
        <taxon>Stramenopiles</taxon>
        <taxon>Oomycota</taxon>
        <taxon>Peronosporomycetes</taxon>
        <taxon>Peronosporales</taxon>
        <taxon>Peronosporaceae</taxon>
        <taxon>Phytophthora</taxon>
    </lineage>
</organism>
<proteinExistence type="predicted"/>
<dbReference type="InterPro" id="IPR025340">
    <property type="entry name" value="DUF4246"/>
</dbReference>
<dbReference type="Proteomes" id="UP001632037">
    <property type="component" value="Unassembled WGS sequence"/>
</dbReference>
<protein>
    <recommendedName>
        <fullName evidence="1">DUF4246 domain-containing protein</fullName>
    </recommendedName>
</protein>
<sequence>MRSEIFRRRELQCHQSVSTVNDRSSYVARYVSELDVLSAVGAVVNASKGRGVAEFVHCEDIRATWLRAIDRVLLERHLVRLLQFSPSLKDTRRHFRSGPLVSIDKTLDVYTALIHYTVFALINPDEELLMRPERLVRALYCAREKTLPLLMSWLLEEDKDDCVAHQQRILNSGVEREALDGIRSTVLREREVTRAFVTERLCALEKRAGAAKATHIPETFICDRGDVFTIGMVAFLNELEELRKRYKPPLNGVVTAEWEDILDPSLRCRVYCGSSGQMKYQWLPTEFRVGVNGDVTTLSPLHGSVHPRVFPALYAAIPRFLGGLLPLFEHVLGSLATSIPPVSYGVGIGSTHVSNHNVATKEPASKPYNLRGRQLQVVVKLSTVQLDKAHPVFTVDPDRQFNRRWQQDGDNHEHIVAVGYYVVKCRNITPPKLVFRAFAHCSKTPEDAGFNSQEDTFLAFGERTSAFYGGRYGRQFLQPWGSLTLHEGRSIVVPSFLVHRVELFKLSDISDPEGGELTIATFYLVDPSDKPIVSARTVRPEEWQQTQSFVRANVDMLRCCSIPFFPDEIADRIVSFASSHVSEHQAQLSRLELLAHRQKMQELRFLTPSLRLQEMKLELDSDKGTTK</sequence>